<feature type="domain" description="DUF6852" evidence="3">
    <location>
        <begin position="50"/>
        <end position="119"/>
    </location>
</feature>
<organism evidence="4 5">
    <name type="scientific">Candidatus Barnesiella excrementipullorum</name>
    <dbReference type="NCBI Taxonomy" id="2838479"/>
    <lineage>
        <taxon>Bacteria</taxon>
        <taxon>Pseudomonadati</taxon>
        <taxon>Bacteroidota</taxon>
        <taxon>Bacteroidia</taxon>
        <taxon>Bacteroidales</taxon>
        <taxon>Barnesiellaceae</taxon>
        <taxon>Barnesiella</taxon>
    </lineage>
</organism>
<dbReference type="Gene3D" id="1.10.10.1650">
    <property type="match status" value="1"/>
</dbReference>
<comment type="caution">
    <text evidence="4">The sequence shown here is derived from an EMBL/GenBank/DDBJ whole genome shotgun (WGS) entry which is preliminary data.</text>
</comment>
<evidence type="ECO:0000256" key="1">
    <source>
        <dbReference type="SAM" id="MobiDB-lite"/>
    </source>
</evidence>
<dbReference type="Gene3D" id="2.30.30.730">
    <property type="match status" value="1"/>
</dbReference>
<feature type="compositionally biased region" description="Acidic residues" evidence="1">
    <location>
        <begin position="137"/>
        <end position="148"/>
    </location>
</feature>
<evidence type="ECO:0000259" key="3">
    <source>
        <dbReference type="Pfam" id="PF21186"/>
    </source>
</evidence>
<dbReference type="Proteomes" id="UP000824246">
    <property type="component" value="Unassembled WGS sequence"/>
</dbReference>
<dbReference type="Pfam" id="PF18347">
    <property type="entry name" value="DUF5606"/>
    <property type="match status" value="1"/>
</dbReference>
<dbReference type="Pfam" id="PF21186">
    <property type="entry name" value="DUF6852"/>
    <property type="match status" value="1"/>
</dbReference>
<reference evidence="4" key="1">
    <citation type="journal article" date="2021" name="PeerJ">
        <title>Extensive microbial diversity within the chicken gut microbiome revealed by metagenomics and culture.</title>
        <authorList>
            <person name="Gilroy R."/>
            <person name="Ravi A."/>
            <person name="Getino M."/>
            <person name="Pursley I."/>
            <person name="Horton D.L."/>
            <person name="Alikhan N.F."/>
            <person name="Baker D."/>
            <person name="Gharbi K."/>
            <person name="Hall N."/>
            <person name="Watson M."/>
            <person name="Adriaenssens E.M."/>
            <person name="Foster-Nyarko E."/>
            <person name="Jarju S."/>
            <person name="Secka A."/>
            <person name="Antonio M."/>
            <person name="Oren A."/>
            <person name="Chaudhuri R.R."/>
            <person name="La Ragione R."/>
            <person name="Hildebrand F."/>
            <person name="Pallen M.J."/>
        </authorList>
    </citation>
    <scope>NUCLEOTIDE SEQUENCE</scope>
    <source>
        <strain evidence="4">ChiHjej12B11-16260</strain>
    </source>
</reference>
<dbReference type="EMBL" id="DXFB01000193">
    <property type="protein sequence ID" value="HIX46031.1"/>
    <property type="molecule type" value="Genomic_DNA"/>
</dbReference>
<feature type="domain" description="DUF5606" evidence="2">
    <location>
        <begin position="2"/>
        <end position="47"/>
    </location>
</feature>
<reference evidence="4" key="2">
    <citation type="submission" date="2021-04" db="EMBL/GenBank/DDBJ databases">
        <authorList>
            <person name="Gilroy R."/>
        </authorList>
    </citation>
    <scope>NUCLEOTIDE SEQUENCE</scope>
    <source>
        <strain evidence="4">ChiHjej12B11-16260</strain>
    </source>
</reference>
<evidence type="ECO:0000313" key="5">
    <source>
        <dbReference type="Proteomes" id="UP000824246"/>
    </source>
</evidence>
<sequence>MLKKILAISGKPGLYKLVSQGKNMLIVESLLTGKRTPAYTHEKIISLGDIAMFTNTDEVPLADVLENMKQLENGAIASVTTKDDEKKLREYLEKVLPDFDRDRVYVTDIKKLISWYNLLTEKGYTDFKEEAPAQEEAKEEEPAAETAE</sequence>
<dbReference type="InterPro" id="IPR049280">
    <property type="entry name" value="DUF6852"/>
</dbReference>
<dbReference type="InterPro" id="IPR041218">
    <property type="entry name" value="DUF5606"/>
</dbReference>
<feature type="region of interest" description="Disordered" evidence="1">
    <location>
        <begin position="127"/>
        <end position="148"/>
    </location>
</feature>
<dbReference type="AlphaFoldDB" id="A0A9D2AR59"/>
<evidence type="ECO:0000259" key="2">
    <source>
        <dbReference type="Pfam" id="PF18347"/>
    </source>
</evidence>
<dbReference type="InterPro" id="IPR049281">
    <property type="entry name" value="BVU_3817-like_C_sf"/>
</dbReference>
<gene>
    <name evidence="4" type="ORF">H9982_07395</name>
</gene>
<name>A0A9D2AR59_9BACT</name>
<dbReference type="InterPro" id="IPR049282">
    <property type="entry name" value="BVU_3817_N_sf"/>
</dbReference>
<accession>A0A9D2AR59</accession>
<protein>
    <submittedName>
        <fullName evidence="4">DUF5606 domain-containing protein</fullName>
    </submittedName>
</protein>
<evidence type="ECO:0000313" key="4">
    <source>
        <dbReference type="EMBL" id="HIX46031.1"/>
    </source>
</evidence>
<proteinExistence type="predicted"/>